<dbReference type="Proteomes" id="UP001155483">
    <property type="component" value="Unassembled WGS sequence"/>
</dbReference>
<dbReference type="PRINTS" id="PR01438">
    <property type="entry name" value="UNVRSLSTRESS"/>
</dbReference>
<protein>
    <submittedName>
        <fullName evidence="3">Universal stress protein</fullName>
    </submittedName>
</protein>
<reference evidence="3" key="1">
    <citation type="submission" date="2022-09" db="EMBL/GenBank/DDBJ databases">
        <authorList>
            <person name="Yuan C."/>
            <person name="Ke Z."/>
        </authorList>
    </citation>
    <scope>NUCLEOTIDE SEQUENCE</scope>
    <source>
        <strain evidence="3">LB-8</strain>
    </source>
</reference>
<keyword evidence="4" id="KW-1185">Reference proteome</keyword>
<feature type="domain" description="UspA" evidence="2">
    <location>
        <begin position="7"/>
        <end position="142"/>
    </location>
</feature>
<dbReference type="RefSeq" id="WP_279296561.1">
    <property type="nucleotide sequence ID" value="NZ_JAOTIF010000004.1"/>
</dbReference>
<dbReference type="Pfam" id="PF00582">
    <property type="entry name" value="Usp"/>
    <property type="match status" value="2"/>
</dbReference>
<reference evidence="3" key="2">
    <citation type="submission" date="2023-04" db="EMBL/GenBank/DDBJ databases">
        <title>Paracnuella aquatica gen. nov., sp. nov., a member of the family Chitinophagaceae isolated from a hot spring.</title>
        <authorList>
            <person name="Wang C."/>
        </authorList>
    </citation>
    <scope>NUCLEOTIDE SEQUENCE</scope>
    <source>
        <strain evidence="3">LB-8</strain>
    </source>
</reference>
<name>A0A9X2XUI0_9BACT</name>
<dbReference type="SUPFAM" id="SSF52402">
    <property type="entry name" value="Adenine nucleotide alpha hydrolases-like"/>
    <property type="match status" value="2"/>
</dbReference>
<gene>
    <name evidence="3" type="ORF">OCK74_08335</name>
</gene>
<dbReference type="PANTHER" id="PTHR46268">
    <property type="entry name" value="STRESS RESPONSE PROTEIN NHAX"/>
    <property type="match status" value="1"/>
</dbReference>
<evidence type="ECO:0000313" key="3">
    <source>
        <dbReference type="EMBL" id="MCU7549120.1"/>
    </source>
</evidence>
<sequence length="280" mass="31275">MDANTISHILLPIDFSESSLNAFETGVAIAQKNNASVTIIHVQDNTFEYDHTNLHGNHKIEDNFGDVLNALADAAQLKLGKVPRLIMGEGPITASIVNTANKYSCDLIVMGAHGASGYRELFIGTNTYKVIKYASCPVLIIPTKKKFKQFNNVLFPLKPLPGVLKKYDLIRCMTSNNQETSLEILCLSSKINDDDEQLFEYLLDEFKERTEGVPTKVSSQYSFGNNIAEIILKTAEELRSDLLLLTPSIDISNKQFFIGPYTQRILHHSKTPVLVIKRNN</sequence>
<organism evidence="3 4">
    <name type="scientific">Paraflavisolibacter caeni</name>
    <dbReference type="NCBI Taxonomy" id="2982496"/>
    <lineage>
        <taxon>Bacteria</taxon>
        <taxon>Pseudomonadati</taxon>
        <taxon>Bacteroidota</taxon>
        <taxon>Chitinophagia</taxon>
        <taxon>Chitinophagales</taxon>
        <taxon>Chitinophagaceae</taxon>
        <taxon>Paraflavisolibacter</taxon>
    </lineage>
</organism>
<dbReference type="InterPro" id="IPR006015">
    <property type="entry name" value="Universal_stress_UspA"/>
</dbReference>
<dbReference type="Gene3D" id="3.40.50.620">
    <property type="entry name" value="HUPs"/>
    <property type="match status" value="2"/>
</dbReference>
<evidence type="ECO:0000313" key="4">
    <source>
        <dbReference type="Proteomes" id="UP001155483"/>
    </source>
</evidence>
<evidence type="ECO:0000259" key="2">
    <source>
        <dbReference type="Pfam" id="PF00582"/>
    </source>
</evidence>
<evidence type="ECO:0000256" key="1">
    <source>
        <dbReference type="ARBA" id="ARBA00008791"/>
    </source>
</evidence>
<proteinExistence type="inferred from homology"/>
<dbReference type="PANTHER" id="PTHR46268:SF15">
    <property type="entry name" value="UNIVERSAL STRESS PROTEIN HP_0031"/>
    <property type="match status" value="1"/>
</dbReference>
<dbReference type="InterPro" id="IPR006016">
    <property type="entry name" value="UspA"/>
</dbReference>
<comment type="caution">
    <text evidence="3">The sequence shown here is derived from an EMBL/GenBank/DDBJ whole genome shotgun (WGS) entry which is preliminary data.</text>
</comment>
<dbReference type="InterPro" id="IPR014729">
    <property type="entry name" value="Rossmann-like_a/b/a_fold"/>
</dbReference>
<feature type="domain" description="UspA" evidence="2">
    <location>
        <begin position="212"/>
        <end position="277"/>
    </location>
</feature>
<dbReference type="EMBL" id="JAOTIF010000004">
    <property type="protein sequence ID" value="MCU7549120.1"/>
    <property type="molecule type" value="Genomic_DNA"/>
</dbReference>
<comment type="similarity">
    <text evidence="1">Belongs to the universal stress protein A family.</text>
</comment>
<dbReference type="AlphaFoldDB" id="A0A9X2XUI0"/>
<accession>A0A9X2XUI0</accession>
<dbReference type="CDD" id="cd00293">
    <property type="entry name" value="USP-like"/>
    <property type="match status" value="1"/>
</dbReference>